<dbReference type="CDD" id="cd01109">
    <property type="entry name" value="HTH_YyaN"/>
    <property type="match status" value="1"/>
</dbReference>
<dbReference type="Pfam" id="PF09278">
    <property type="entry name" value="MerR-DNA-bind"/>
    <property type="match status" value="1"/>
</dbReference>
<dbReference type="PANTHER" id="PTHR30204:SF98">
    <property type="entry name" value="HTH-TYPE TRANSCRIPTIONAL REGULATOR ADHR"/>
    <property type="match status" value="1"/>
</dbReference>
<dbReference type="EMBL" id="WNVG01000983">
    <property type="protein sequence ID" value="MDZ5034846.1"/>
    <property type="molecule type" value="Genomic_DNA"/>
</dbReference>
<feature type="domain" description="HTH merR-type" evidence="4">
    <location>
        <begin position="1"/>
        <end position="68"/>
    </location>
</feature>
<evidence type="ECO:0000256" key="2">
    <source>
        <dbReference type="ARBA" id="ARBA00023125"/>
    </source>
</evidence>
<keyword evidence="1" id="KW-0805">Transcription regulation</keyword>
<dbReference type="RefSeq" id="WP_322413232.1">
    <property type="nucleotide sequence ID" value="NZ_WNVG01000983.1"/>
</dbReference>
<organism evidence="5 6">
    <name type="scientific">Clostridium perfringens</name>
    <dbReference type="NCBI Taxonomy" id="1502"/>
    <lineage>
        <taxon>Bacteria</taxon>
        <taxon>Bacillati</taxon>
        <taxon>Bacillota</taxon>
        <taxon>Clostridia</taxon>
        <taxon>Eubacteriales</taxon>
        <taxon>Clostridiaceae</taxon>
        <taxon>Clostridium</taxon>
    </lineage>
</organism>
<dbReference type="InterPro" id="IPR047057">
    <property type="entry name" value="MerR_fam"/>
</dbReference>
<dbReference type="Pfam" id="PF00376">
    <property type="entry name" value="MerR"/>
    <property type="match status" value="1"/>
</dbReference>
<evidence type="ECO:0000256" key="3">
    <source>
        <dbReference type="ARBA" id="ARBA00023163"/>
    </source>
</evidence>
<keyword evidence="3" id="KW-0804">Transcription</keyword>
<evidence type="ECO:0000313" key="5">
    <source>
        <dbReference type="EMBL" id="MDZ5034846.1"/>
    </source>
</evidence>
<dbReference type="InterPro" id="IPR015358">
    <property type="entry name" value="Tscrpt_reg_MerR_DNA-bd"/>
</dbReference>
<dbReference type="GO" id="GO:0003677">
    <property type="term" value="F:DNA binding"/>
    <property type="evidence" value="ECO:0007669"/>
    <property type="project" value="UniProtKB-KW"/>
</dbReference>
<evidence type="ECO:0000313" key="6">
    <source>
        <dbReference type="Proteomes" id="UP001289066"/>
    </source>
</evidence>
<dbReference type="PROSITE" id="PS50937">
    <property type="entry name" value="HTH_MERR_2"/>
    <property type="match status" value="1"/>
</dbReference>
<dbReference type="InterPro" id="IPR000551">
    <property type="entry name" value="MerR-type_HTH_dom"/>
</dbReference>
<dbReference type="SUPFAM" id="SSF46955">
    <property type="entry name" value="Putative DNA-binding domain"/>
    <property type="match status" value="1"/>
</dbReference>
<reference evidence="5" key="1">
    <citation type="submission" date="2019-11" db="EMBL/GenBank/DDBJ databases">
        <title>Characterization of Clostridium perfringens isolates from swine manure treated agricultural soils.</title>
        <authorList>
            <person name="Wushke S.T."/>
        </authorList>
    </citation>
    <scope>NUCLEOTIDE SEQUENCE</scope>
    <source>
        <strain evidence="5">X15</strain>
    </source>
</reference>
<keyword evidence="2 5" id="KW-0238">DNA-binding</keyword>
<evidence type="ECO:0000256" key="1">
    <source>
        <dbReference type="ARBA" id="ARBA00023015"/>
    </source>
</evidence>
<dbReference type="InterPro" id="IPR009061">
    <property type="entry name" value="DNA-bd_dom_put_sf"/>
</dbReference>
<dbReference type="Proteomes" id="UP001289066">
    <property type="component" value="Unassembled WGS sequence"/>
</dbReference>
<name>A0AAW9J5H1_CLOPF</name>
<feature type="non-terminal residue" evidence="5">
    <location>
        <position position="1"/>
    </location>
</feature>
<dbReference type="PANTHER" id="PTHR30204">
    <property type="entry name" value="REDOX-CYCLING DRUG-SENSING TRANSCRIPTIONAL ACTIVATOR SOXR"/>
    <property type="match status" value="1"/>
</dbReference>
<gene>
    <name evidence="5" type="ORF">GNF81_19335</name>
</gene>
<proteinExistence type="predicted"/>
<comment type="caution">
    <text evidence="5">The sequence shown here is derived from an EMBL/GenBank/DDBJ whole genome shotgun (WGS) entry which is preliminary data.</text>
</comment>
<dbReference type="SMART" id="SM00422">
    <property type="entry name" value="HTH_MERR"/>
    <property type="match status" value="1"/>
</dbReference>
<dbReference type="AlphaFoldDB" id="A0AAW9J5H1"/>
<dbReference type="PRINTS" id="PR00040">
    <property type="entry name" value="HTHMERR"/>
</dbReference>
<protein>
    <submittedName>
        <fullName evidence="5">MerR family DNA-binding transcriptional regulator</fullName>
    </submittedName>
</protein>
<evidence type="ECO:0000259" key="4">
    <source>
        <dbReference type="PROSITE" id="PS50937"/>
    </source>
</evidence>
<dbReference type="Gene3D" id="1.10.1660.10">
    <property type="match status" value="1"/>
</dbReference>
<accession>A0AAW9J5H1</accession>
<dbReference type="GO" id="GO:0003700">
    <property type="term" value="F:DNA-binding transcription factor activity"/>
    <property type="evidence" value="ECO:0007669"/>
    <property type="project" value="InterPro"/>
</dbReference>
<sequence>TIKEVSELTGISIDNLRYYERIGLIPPVPRKENGIRDFDEMSLHWIDFAMKFKRAGMPLEAIIEYMRLARLGDSTREARKQILEEARDNIIRKINELQKTLDFANYKINDFYGDCSSEIDKLVK</sequence>